<dbReference type="Gene3D" id="3.90.70.10">
    <property type="entry name" value="Cysteine proteinases"/>
    <property type="match status" value="1"/>
</dbReference>
<organism evidence="2">
    <name type="scientific">seawater metagenome</name>
    <dbReference type="NCBI Taxonomy" id="1561972"/>
    <lineage>
        <taxon>unclassified sequences</taxon>
        <taxon>metagenomes</taxon>
        <taxon>ecological metagenomes</taxon>
    </lineage>
</organism>
<evidence type="ECO:0000313" key="2">
    <source>
        <dbReference type="EMBL" id="VVU94684.1"/>
    </source>
</evidence>
<dbReference type="EMBL" id="CABVLZ010000002">
    <property type="protein sequence ID" value="VVU94684.1"/>
    <property type="molecule type" value="Genomic_DNA"/>
</dbReference>
<accession>A0A5E8CJ45</accession>
<dbReference type="InterPro" id="IPR001394">
    <property type="entry name" value="Peptidase_C19_UCH"/>
</dbReference>
<proteinExistence type="predicted"/>
<protein>
    <submittedName>
        <fullName evidence="2">Ubiquitin carboxyl-terminal hydrolase</fullName>
    </submittedName>
</protein>
<dbReference type="GO" id="GO:0016579">
    <property type="term" value="P:protein deubiquitination"/>
    <property type="evidence" value="ECO:0007669"/>
    <property type="project" value="InterPro"/>
</dbReference>
<dbReference type="InterPro" id="IPR050185">
    <property type="entry name" value="Ub_carboxyl-term_hydrolase"/>
</dbReference>
<dbReference type="PANTHER" id="PTHR21646:SF23">
    <property type="entry name" value="UBIQUITIN CARBOXYL-TERMINAL HYDROLASE USP2"/>
    <property type="match status" value="1"/>
</dbReference>
<dbReference type="GO" id="GO:0004843">
    <property type="term" value="F:cysteine-type deubiquitinase activity"/>
    <property type="evidence" value="ECO:0007669"/>
    <property type="project" value="InterPro"/>
</dbReference>
<reference evidence="2" key="1">
    <citation type="submission" date="2019-09" db="EMBL/GenBank/DDBJ databases">
        <authorList>
            <person name="Needham M D."/>
        </authorList>
    </citation>
    <scope>NUCLEOTIDE SEQUENCE</scope>
</reference>
<dbReference type="SUPFAM" id="SSF54001">
    <property type="entry name" value="Cysteine proteinases"/>
    <property type="match status" value="1"/>
</dbReference>
<dbReference type="Pfam" id="PF00443">
    <property type="entry name" value="UCH"/>
    <property type="match status" value="1"/>
</dbReference>
<dbReference type="PROSITE" id="PS50235">
    <property type="entry name" value="USP_3"/>
    <property type="match status" value="1"/>
</dbReference>
<sequence length="397" mass="46595">MEFTNSDSNLPDSEQEIDLGKSRIKNMGNTCYMNSILQCINHTPLLREYILSNRYVDTLKQNIKDAGGEGKSDENVVKTVFKTNIIYQLHRIMKIMWSKNCLVTPASFRKLVAKKNDMFQGFRQHDSQEFMIYIIDQIHEEMGQKANILFGKENTEFKTKKSTKQMSETSNVMENQLISILAMTSWRNYIRHKYSIITELFTGMYHSTLESNTCHNKSHAFDPFMCLSASVPIDTSANPYFESRKEFSLYELLDNFFSLEEMSGDNKVNCERCCRKTDSTKQISIWFPPKILIIQIKRFLKNPYGYTTKKINNKVTYPIRGLDLYKYTSEANKKSYKYNLFAVNIHSDFGGINSGHYYSYCKNTFDNKWYCYNDEHIVEIKNVQHNDAYLLFYYLDS</sequence>
<feature type="domain" description="USP" evidence="1">
    <location>
        <begin position="22"/>
        <end position="396"/>
    </location>
</feature>
<keyword evidence="2" id="KW-0378">Hydrolase</keyword>
<dbReference type="CDD" id="cd02674">
    <property type="entry name" value="Peptidase_C19R"/>
    <property type="match status" value="1"/>
</dbReference>
<dbReference type="AlphaFoldDB" id="A0A5E8CJ45"/>
<dbReference type="InterPro" id="IPR038765">
    <property type="entry name" value="Papain-like_cys_pep_sf"/>
</dbReference>
<dbReference type="PANTHER" id="PTHR21646">
    <property type="entry name" value="UBIQUITIN CARBOXYL-TERMINAL HYDROLASE"/>
    <property type="match status" value="1"/>
</dbReference>
<dbReference type="InterPro" id="IPR028889">
    <property type="entry name" value="USP"/>
</dbReference>
<gene>
    <name evidence="2" type="ORF">CPAV1605_409</name>
</gene>
<name>A0A5E8CJ45_9ZZZZ</name>
<evidence type="ECO:0000259" key="1">
    <source>
        <dbReference type="PROSITE" id="PS50235"/>
    </source>
</evidence>